<evidence type="ECO:0000256" key="2">
    <source>
        <dbReference type="ARBA" id="ARBA00022475"/>
    </source>
</evidence>
<dbReference type="PANTHER" id="PTHR30589">
    <property type="entry name" value="PROLIPOPROTEIN DIACYLGLYCERYL TRANSFERASE"/>
    <property type="match status" value="1"/>
</dbReference>
<comment type="similarity">
    <text evidence="1">Belongs to the Lgt family.</text>
</comment>
<dbReference type="GO" id="GO:0008961">
    <property type="term" value="F:phosphatidylglycerol-prolipoprotein diacylglyceryl transferase activity"/>
    <property type="evidence" value="ECO:0007669"/>
    <property type="project" value="InterPro"/>
</dbReference>
<evidence type="ECO:0000256" key="1">
    <source>
        <dbReference type="ARBA" id="ARBA00007150"/>
    </source>
</evidence>
<reference evidence="9" key="1">
    <citation type="submission" date="2017-09" db="EMBL/GenBank/DDBJ databases">
        <title>Depth-based differentiation of microbial function through sediment-hosted aquifers and enrichment of novel symbionts in the deep terrestrial subsurface.</title>
        <authorList>
            <person name="Probst A.J."/>
            <person name="Ladd B."/>
            <person name="Jarett J.K."/>
            <person name="Geller-Mcgrath D.E."/>
            <person name="Sieber C.M.K."/>
            <person name="Emerson J.B."/>
            <person name="Anantharaman K."/>
            <person name="Thomas B.C."/>
            <person name="Malmstrom R."/>
            <person name="Stieglmeier M."/>
            <person name="Klingl A."/>
            <person name="Woyke T."/>
            <person name="Ryan C.M."/>
            <person name="Banfield J.F."/>
        </authorList>
    </citation>
    <scope>NUCLEOTIDE SEQUENCE [LARGE SCALE GENOMIC DNA]</scope>
</reference>
<comment type="caution">
    <text evidence="8">The sequence shown here is derived from an EMBL/GenBank/DDBJ whole genome shotgun (WGS) entry which is preliminary data.</text>
</comment>
<evidence type="ECO:0000256" key="5">
    <source>
        <dbReference type="ARBA" id="ARBA00022989"/>
    </source>
</evidence>
<evidence type="ECO:0000256" key="3">
    <source>
        <dbReference type="ARBA" id="ARBA00022679"/>
    </source>
</evidence>
<dbReference type="InterPro" id="IPR001640">
    <property type="entry name" value="Lgt"/>
</dbReference>
<dbReference type="AlphaFoldDB" id="A0A2M7EK38"/>
<evidence type="ECO:0000256" key="7">
    <source>
        <dbReference type="SAM" id="Phobius"/>
    </source>
</evidence>
<keyword evidence="4 7" id="KW-0812">Transmembrane</keyword>
<dbReference type="Pfam" id="PF01790">
    <property type="entry name" value="LGT"/>
    <property type="match status" value="1"/>
</dbReference>
<evidence type="ECO:0000313" key="9">
    <source>
        <dbReference type="Proteomes" id="UP000228762"/>
    </source>
</evidence>
<accession>A0A2M7EK38</accession>
<dbReference type="GO" id="GO:0042158">
    <property type="term" value="P:lipoprotein biosynthetic process"/>
    <property type="evidence" value="ECO:0007669"/>
    <property type="project" value="InterPro"/>
</dbReference>
<feature type="transmembrane region" description="Helical" evidence="7">
    <location>
        <begin position="20"/>
        <end position="39"/>
    </location>
</feature>
<keyword evidence="6 7" id="KW-0472">Membrane</keyword>
<keyword evidence="2" id="KW-1003">Cell membrane</keyword>
<keyword evidence="5 7" id="KW-1133">Transmembrane helix</keyword>
<feature type="non-terminal residue" evidence="8">
    <location>
        <position position="135"/>
    </location>
</feature>
<dbReference type="PANTHER" id="PTHR30589:SF0">
    <property type="entry name" value="PHOSPHATIDYLGLYCEROL--PROLIPOPROTEIN DIACYLGLYCERYL TRANSFERASE"/>
    <property type="match status" value="1"/>
</dbReference>
<name>A0A2M7EK38_9BACT</name>
<evidence type="ECO:0008006" key="10">
    <source>
        <dbReference type="Google" id="ProtNLM"/>
    </source>
</evidence>
<dbReference type="GO" id="GO:0005886">
    <property type="term" value="C:plasma membrane"/>
    <property type="evidence" value="ECO:0007669"/>
    <property type="project" value="InterPro"/>
</dbReference>
<feature type="transmembrane region" description="Helical" evidence="7">
    <location>
        <begin position="112"/>
        <end position="129"/>
    </location>
</feature>
<proteinExistence type="inferred from homology"/>
<dbReference type="EMBL" id="PFEV01000114">
    <property type="protein sequence ID" value="PIV70932.1"/>
    <property type="molecule type" value="Genomic_DNA"/>
</dbReference>
<protein>
    <recommendedName>
        <fullName evidence="10">Prolipoprotein diacylglyceryl transferase</fullName>
    </recommendedName>
</protein>
<gene>
    <name evidence="8" type="ORF">COW57_02465</name>
</gene>
<dbReference type="Proteomes" id="UP000228762">
    <property type="component" value="Unassembled WGS sequence"/>
</dbReference>
<sequence>MSLYQKYPVKIFALDANGFSVYGAILLVGIVGFLTARITSFPMWKVSDEMVPYIGISIIIARIGCFLNGCCFGKVSNLPWAVRFPFFSAAHLYQISTGQTNLMTSLPVHPTQLYEALGALISMFLAMWIHKKKKV</sequence>
<evidence type="ECO:0000256" key="6">
    <source>
        <dbReference type="ARBA" id="ARBA00023136"/>
    </source>
</evidence>
<organism evidence="8 9">
    <name type="scientific">Candidatus Roizmanbacteria bacterium CG17_big_fil_post_rev_8_21_14_2_50_39_7</name>
    <dbReference type="NCBI Taxonomy" id="1974858"/>
    <lineage>
        <taxon>Bacteria</taxon>
        <taxon>Candidatus Roizmaniibacteriota</taxon>
    </lineage>
</organism>
<evidence type="ECO:0000313" key="8">
    <source>
        <dbReference type="EMBL" id="PIV70932.1"/>
    </source>
</evidence>
<keyword evidence="3" id="KW-0808">Transferase</keyword>
<feature type="transmembrane region" description="Helical" evidence="7">
    <location>
        <begin position="51"/>
        <end position="75"/>
    </location>
</feature>
<evidence type="ECO:0000256" key="4">
    <source>
        <dbReference type="ARBA" id="ARBA00022692"/>
    </source>
</evidence>